<reference evidence="2" key="1">
    <citation type="journal article" date="2023" name="Plant J.">
        <title>Genome sequences and population genomics provide insights into the demographic history, inbreeding, and mutation load of two 'living fossil' tree species of Dipteronia.</title>
        <authorList>
            <person name="Feng Y."/>
            <person name="Comes H.P."/>
            <person name="Chen J."/>
            <person name="Zhu S."/>
            <person name="Lu R."/>
            <person name="Zhang X."/>
            <person name="Li P."/>
            <person name="Qiu J."/>
            <person name="Olsen K.M."/>
            <person name="Qiu Y."/>
        </authorList>
    </citation>
    <scope>NUCLEOTIDE SEQUENCE</scope>
    <source>
        <strain evidence="2">KIB01</strain>
    </source>
</reference>
<accession>A0AAD9TNL9</accession>
<feature type="compositionally biased region" description="Basic and acidic residues" evidence="1">
    <location>
        <begin position="30"/>
        <end position="46"/>
    </location>
</feature>
<feature type="region of interest" description="Disordered" evidence="1">
    <location>
        <begin position="1"/>
        <end position="54"/>
    </location>
</feature>
<feature type="region of interest" description="Disordered" evidence="1">
    <location>
        <begin position="109"/>
        <end position="148"/>
    </location>
</feature>
<proteinExistence type="predicted"/>
<evidence type="ECO:0000256" key="1">
    <source>
        <dbReference type="SAM" id="MobiDB-lite"/>
    </source>
</evidence>
<name>A0AAD9TNL9_9ROSI</name>
<sequence>MRTNEVDLLPSVEDRENGKKVAGLESEEPDPSRDVNVSEKESETLGRDSWSGNNSNVIERRVIPARKNLVRVLVKEGIKQSGMELIAKILSNSLNLNSDVKSQMHTKNHGLVNQGKDSTRKKEISSISVSKCERGKSGRRRGGQTVDGNEIKVTSTKLRRRRIGWLN</sequence>
<gene>
    <name evidence="2" type="ORF">Ddye_027192</name>
</gene>
<dbReference type="Proteomes" id="UP001280121">
    <property type="component" value="Unassembled WGS sequence"/>
</dbReference>
<evidence type="ECO:0000313" key="3">
    <source>
        <dbReference type="Proteomes" id="UP001280121"/>
    </source>
</evidence>
<keyword evidence="3" id="KW-1185">Reference proteome</keyword>
<evidence type="ECO:0000313" key="2">
    <source>
        <dbReference type="EMBL" id="KAK2639397.1"/>
    </source>
</evidence>
<comment type="caution">
    <text evidence="2">The sequence shown here is derived from an EMBL/GenBank/DDBJ whole genome shotgun (WGS) entry which is preliminary data.</text>
</comment>
<organism evidence="2 3">
    <name type="scientific">Dipteronia dyeriana</name>
    <dbReference type="NCBI Taxonomy" id="168575"/>
    <lineage>
        <taxon>Eukaryota</taxon>
        <taxon>Viridiplantae</taxon>
        <taxon>Streptophyta</taxon>
        <taxon>Embryophyta</taxon>
        <taxon>Tracheophyta</taxon>
        <taxon>Spermatophyta</taxon>
        <taxon>Magnoliopsida</taxon>
        <taxon>eudicotyledons</taxon>
        <taxon>Gunneridae</taxon>
        <taxon>Pentapetalae</taxon>
        <taxon>rosids</taxon>
        <taxon>malvids</taxon>
        <taxon>Sapindales</taxon>
        <taxon>Sapindaceae</taxon>
        <taxon>Hippocastanoideae</taxon>
        <taxon>Acereae</taxon>
        <taxon>Dipteronia</taxon>
    </lineage>
</organism>
<dbReference type="AlphaFoldDB" id="A0AAD9TNL9"/>
<dbReference type="EMBL" id="JANJYI010000008">
    <property type="protein sequence ID" value="KAK2639397.1"/>
    <property type="molecule type" value="Genomic_DNA"/>
</dbReference>
<protein>
    <submittedName>
        <fullName evidence="2">Uncharacterized protein</fullName>
    </submittedName>
</protein>